<dbReference type="PANTHER" id="PTHR43277:SF3">
    <property type="entry name" value="DECARBOXYLASE, PUTATIVE-RELATED"/>
    <property type="match status" value="1"/>
</dbReference>
<dbReference type="Gene3D" id="3.90.100.10">
    <property type="entry name" value="Orn/Lys/Arg decarboxylase, C-terminal domain"/>
    <property type="match status" value="1"/>
</dbReference>
<dbReference type="GO" id="GO:0016831">
    <property type="term" value="F:carboxy-lyase activity"/>
    <property type="evidence" value="ECO:0007669"/>
    <property type="project" value="UniProtKB-KW"/>
</dbReference>
<evidence type="ECO:0000256" key="4">
    <source>
        <dbReference type="ARBA" id="ARBA00022898"/>
    </source>
</evidence>
<dbReference type="PANTHER" id="PTHR43277">
    <property type="entry name" value="ARGININE DECARBOXYLASE"/>
    <property type="match status" value="1"/>
</dbReference>
<evidence type="ECO:0000256" key="3">
    <source>
        <dbReference type="ARBA" id="ARBA00022793"/>
    </source>
</evidence>
<protein>
    <submittedName>
        <fullName evidence="8">Aminotransferase class I/II-fold pyridoxal phosphate-dependent enzyme</fullName>
    </submittedName>
</protein>
<comment type="cofactor">
    <cofactor evidence="1">
        <name>pyridoxal 5'-phosphate</name>
        <dbReference type="ChEBI" id="CHEBI:597326"/>
    </cofactor>
</comment>
<dbReference type="Gene3D" id="3.40.640.10">
    <property type="entry name" value="Type I PLP-dependent aspartate aminotransferase-like (Major domain)"/>
    <property type="match status" value="1"/>
</dbReference>
<evidence type="ECO:0000313" key="8">
    <source>
        <dbReference type="EMBL" id="URN95958.1"/>
    </source>
</evidence>
<dbReference type="InterPro" id="IPR015421">
    <property type="entry name" value="PyrdxlP-dep_Trfase_major"/>
</dbReference>
<dbReference type="KEGG" id="plig:NAG76_06920"/>
<dbReference type="SUPFAM" id="SSF53383">
    <property type="entry name" value="PLP-dependent transferases"/>
    <property type="match status" value="1"/>
</dbReference>
<sequence>MTTHWHAPLLEHLIQFSKQKPLSLHVPGHRNGDVYRQLTDVLPHTEYEDLIKYMGKLATIDVTELSHTDDLHDPETVIKDAQDATAKLYGADHSYFLVGGSTAGNLALILSICNTNDYIIVQRNVHKSIINGCKLAGANVVFLNPEYEPITNIAVVPSVETVRQALIKYPQAKAVFLTNPNYYGISADLTDYVSLVHHHHIPLLVDEAHGAHYGIAPFAPTSALSVGADAVVQSMHKTLPAFTMGAVLHVQGQYLQQENIQQQLSIIQSSSPSYVIMASIDAARATLESYGDTWFLQTYHIVNKLTNWLNKEKLCLRVEQLASEESFYKQDPYRMLLFDHSNTVTGHQLQKMFESKMIWVEMSNEKYVVFVWHMNATKQQCELIQHAILEIHQEISRINTSQQCISNSNISTLKNPIDLAVSNAVKLQRLPSQRQVEVISLLDAAGRQSAEMVIPYPPGIPILYEEEIIQAPQLDYIIGLNNSGARFQGSSTISNGMIKVFV</sequence>
<dbReference type="AlphaFoldDB" id="A0A9J6ZIJ8"/>
<dbReference type="InterPro" id="IPR052357">
    <property type="entry name" value="Orn_Lys_Arg_decarboxylase-I"/>
</dbReference>
<reference evidence="8" key="1">
    <citation type="submission" date="2022-05" db="EMBL/GenBank/DDBJ databases">
        <title>Novel bacterial taxa in a minimal lignocellulolytic consortium and its capacity to transform plastics disclosed by genome-resolved metagenomics.</title>
        <authorList>
            <person name="Rodriguez C.A.D."/>
            <person name="Diaz-Garcia L."/>
            <person name="Herrera K."/>
            <person name="Tarazona N.A."/>
            <person name="Sproer C."/>
            <person name="Overmann J."/>
            <person name="Jimenez D.J."/>
        </authorList>
    </citation>
    <scope>NUCLEOTIDE SEQUENCE</scope>
    <source>
        <strain evidence="8">MAG5</strain>
    </source>
</reference>
<dbReference type="Proteomes" id="UP001056756">
    <property type="component" value="Chromosome"/>
</dbReference>
<evidence type="ECO:0000313" key="9">
    <source>
        <dbReference type="Proteomes" id="UP001056756"/>
    </source>
</evidence>
<evidence type="ECO:0000259" key="7">
    <source>
        <dbReference type="Pfam" id="PF03711"/>
    </source>
</evidence>
<dbReference type="GO" id="GO:0008483">
    <property type="term" value="F:transaminase activity"/>
    <property type="evidence" value="ECO:0007669"/>
    <property type="project" value="UniProtKB-KW"/>
</dbReference>
<gene>
    <name evidence="8" type="ORF">NAG76_06920</name>
</gene>
<evidence type="ECO:0000256" key="1">
    <source>
        <dbReference type="ARBA" id="ARBA00001933"/>
    </source>
</evidence>
<keyword evidence="3" id="KW-0210">Decarboxylase</keyword>
<evidence type="ECO:0000256" key="2">
    <source>
        <dbReference type="ARBA" id="ARBA00010671"/>
    </source>
</evidence>
<evidence type="ECO:0000256" key="5">
    <source>
        <dbReference type="ARBA" id="ARBA00023239"/>
    </source>
</evidence>
<dbReference type="InterPro" id="IPR036633">
    <property type="entry name" value="Prn/Lys/Arg_de-COase_C_sf"/>
</dbReference>
<dbReference type="InterPro" id="IPR000310">
    <property type="entry name" value="Orn/Lys/Arg_deCO2ase_major_dom"/>
</dbReference>
<name>A0A9J6ZIJ8_9BACL</name>
<feature type="domain" description="Orn/Lys/Arg decarboxylases family 1 pyridoxal-P attachment site" evidence="6">
    <location>
        <begin position="8"/>
        <end position="290"/>
    </location>
</feature>
<dbReference type="EMBL" id="CP097899">
    <property type="protein sequence ID" value="URN95958.1"/>
    <property type="molecule type" value="Genomic_DNA"/>
</dbReference>
<feature type="domain" description="Orn/Lys/Arg decarboxylase C-terminal" evidence="7">
    <location>
        <begin position="432"/>
        <end position="497"/>
    </location>
</feature>
<keyword evidence="8" id="KW-0032">Aminotransferase</keyword>
<comment type="similarity">
    <text evidence="2">Belongs to the Orn/Lys/Arg decarboxylase class-I family.</text>
</comment>
<keyword evidence="5" id="KW-0456">Lyase</keyword>
<dbReference type="Pfam" id="PF03711">
    <property type="entry name" value="OKR_DC_1_C"/>
    <property type="match status" value="1"/>
</dbReference>
<dbReference type="InterPro" id="IPR008286">
    <property type="entry name" value="Prn/Lys/Arg_de-COase_C"/>
</dbReference>
<dbReference type="InterPro" id="IPR015424">
    <property type="entry name" value="PyrdxlP-dep_Trfase"/>
</dbReference>
<keyword evidence="8" id="KW-0808">Transferase</keyword>
<organism evidence="8 9">
    <name type="scientific">Candidatus Pristimantibacillus lignocellulolyticus</name>
    <dbReference type="NCBI Taxonomy" id="2994561"/>
    <lineage>
        <taxon>Bacteria</taxon>
        <taxon>Bacillati</taxon>
        <taxon>Bacillota</taxon>
        <taxon>Bacilli</taxon>
        <taxon>Bacillales</taxon>
        <taxon>Paenibacillaceae</taxon>
        <taxon>Candidatus Pristimantibacillus</taxon>
    </lineage>
</organism>
<keyword evidence="4" id="KW-0663">Pyridoxal phosphate</keyword>
<evidence type="ECO:0000259" key="6">
    <source>
        <dbReference type="Pfam" id="PF01276"/>
    </source>
</evidence>
<proteinExistence type="inferred from homology"/>
<dbReference type="SUPFAM" id="SSF55904">
    <property type="entry name" value="Ornithine decarboxylase C-terminal domain"/>
    <property type="match status" value="1"/>
</dbReference>
<dbReference type="Pfam" id="PF01276">
    <property type="entry name" value="OKR_DC_1"/>
    <property type="match status" value="1"/>
</dbReference>
<accession>A0A9J6ZIJ8</accession>